<sequence length="420" mass="46299">MTPSTAVLVLFGLFVHLATGNRLKVKLFEEAKSPCNQVVDSGGLRHLNASLDRQKFVYGCYWMDSNTASKKCRMVTKKSGKVPNGGVTDVSQCPSKVRFNGGTLQPMQYMWWGNPSGSANYMHAAADGPNTMLGIMRAAKEGEVKYYYQKGWNQGATAHEVSGVATDGGHYTAVELEGDTVGTTLLSGTALEDQGTAVSLVVQSLQHYRLFSAIKDILALCFLYKNGGVYADTTTMIPTDWKVFWPANLGRALTGVKFVGISNEDQAMCAPESTAAQVTEFFGMQNIGETGCKMHNPNNRMYPYVDVWYMSAPAEDEMVKVMIENYIARATAFGLHTGEATTVGEFDDVFTNTKKRGRRNAIVSGLITTSVGWAISATEKENWSDRVYERRDATKAEQAEHIQFCCEECYMCKHHGGTWR</sequence>
<proteinExistence type="predicted"/>
<dbReference type="Gene3D" id="3.90.550.20">
    <property type="match status" value="1"/>
</dbReference>
<evidence type="ECO:0000313" key="2">
    <source>
        <dbReference type="EMBL" id="CEM37767.1"/>
    </source>
</evidence>
<name>A0A0G4H2P0_9ALVE</name>
<accession>A0A0G4H2P0</accession>
<protein>
    <submittedName>
        <fullName evidence="2">Uncharacterized protein</fullName>
    </submittedName>
</protein>
<gene>
    <name evidence="2" type="ORF">Cvel_24407</name>
</gene>
<reference evidence="2" key="1">
    <citation type="submission" date="2014-11" db="EMBL/GenBank/DDBJ databases">
        <authorList>
            <person name="Otto D Thomas"/>
            <person name="Naeem Raeece"/>
        </authorList>
    </citation>
    <scope>NUCLEOTIDE SEQUENCE</scope>
</reference>
<organism evidence="2">
    <name type="scientific">Chromera velia CCMP2878</name>
    <dbReference type="NCBI Taxonomy" id="1169474"/>
    <lineage>
        <taxon>Eukaryota</taxon>
        <taxon>Sar</taxon>
        <taxon>Alveolata</taxon>
        <taxon>Colpodellida</taxon>
        <taxon>Chromeraceae</taxon>
        <taxon>Chromera</taxon>
    </lineage>
</organism>
<dbReference type="EMBL" id="CDMZ01001803">
    <property type="protein sequence ID" value="CEM37767.1"/>
    <property type="molecule type" value="Genomic_DNA"/>
</dbReference>
<evidence type="ECO:0000256" key="1">
    <source>
        <dbReference type="SAM" id="SignalP"/>
    </source>
</evidence>
<feature type="signal peptide" evidence="1">
    <location>
        <begin position="1"/>
        <end position="20"/>
    </location>
</feature>
<feature type="chain" id="PRO_5005191343" evidence="1">
    <location>
        <begin position="21"/>
        <end position="420"/>
    </location>
</feature>
<keyword evidence="1" id="KW-0732">Signal</keyword>
<dbReference type="AlphaFoldDB" id="A0A0G4H2P0"/>
<dbReference type="VEuPathDB" id="CryptoDB:Cvel_24407"/>